<evidence type="ECO:0000256" key="2">
    <source>
        <dbReference type="ARBA" id="ARBA00022679"/>
    </source>
</evidence>
<dbReference type="PANTHER" id="PTHR42681:SF1">
    <property type="entry name" value="MALONYL-COA-ACYL CARRIER PROTEIN TRANSACYLASE, MITOCHONDRIAL"/>
    <property type="match status" value="1"/>
</dbReference>
<dbReference type="Gene3D" id="3.30.70.250">
    <property type="entry name" value="Malonyl-CoA ACP transacylase, ACP-binding"/>
    <property type="match status" value="1"/>
</dbReference>
<dbReference type="GO" id="GO:0005739">
    <property type="term" value="C:mitochondrion"/>
    <property type="evidence" value="ECO:0007669"/>
    <property type="project" value="TreeGrafter"/>
</dbReference>
<evidence type="ECO:0000256" key="4">
    <source>
        <dbReference type="ARBA" id="ARBA00048462"/>
    </source>
</evidence>
<evidence type="ECO:0000256" key="3">
    <source>
        <dbReference type="ARBA" id="ARBA00023315"/>
    </source>
</evidence>
<keyword evidence="6" id="KW-1185">Reference proteome</keyword>
<dbReference type="AlphaFoldDB" id="A0A7G3ZBP3"/>
<dbReference type="EMBL" id="CP059246">
    <property type="protein sequence ID" value="QLL30929.1"/>
    <property type="molecule type" value="Genomic_DNA"/>
</dbReference>
<name>A0A7G3ZBP3_9SACH</name>
<dbReference type="InterPro" id="IPR016035">
    <property type="entry name" value="Acyl_Trfase/lysoPLipase"/>
</dbReference>
<comment type="catalytic activity">
    <reaction evidence="4">
        <text>holo-[ACP] + malonyl-CoA = malonyl-[ACP] + CoA</text>
        <dbReference type="Rhea" id="RHEA:41792"/>
        <dbReference type="Rhea" id="RHEA-COMP:9623"/>
        <dbReference type="Rhea" id="RHEA-COMP:9685"/>
        <dbReference type="ChEBI" id="CHEBI:57287"/>
        <dbReference type="ChEBI" id="CHEBI:57384"/>
        <dbReference type="ChEBI" id="CHEBI:64479"/>
        <dbReference type="ChEBI" id="CHEBI:78449"/>
        <dbReference type="EC" id="2.3.1.39"/>
    </reaction>
</comment>
<dbReference type="InterPro" id="IPR001227">
    <property type="entry name" value="Ac_transferase_dom_sf"/>
</dbReference>
<evidence type="ECO:0000256" key="1">
    <source>
        <dbReference type="ARBA" id="ARBA00013258"/>
    </source>
</evidence>
<accession>A0A7G3ZBP3</accession>
<sequence>MMRLVTFPGQGTAISIPVLKSVIRNKAKEFENILERNGNHSKELLQFIFANPSSPGSIAVCSNLYYQLYRSSSKRVSEREILLGHSLGELTCLSANGLFSLKDLFDIANYRNELMVRCTEKYLQAHRISRSSLFEMWALSSPKATDLPQEVNQLVSSLPIQTVSIANANSVKQCVVTGLVEDLESLRTELHLRFPMLRITELTNPYNIPFHNKAVLEPTRGPLYDFIWQILKKNQTHTFTELESPIIANLDGQISTLVHHALEKFVKCSSNTVQFTMCYDTINDSLKGQVDESVSIGPGSVIYNLIRRNCPNLNNYEYSSLTTIEKFNDDHEITEQ</sequence>
<proteinExistence type="predicted"/>
<reference evidence="5 6" key="1">
    <citation type="submission" date="2020-06" db="EMBL/GenBank/DDBJ databases">
        <title>The yeast mating-type switching endonuclease HO is a domesticated member of an unorthodox homing genetic element family.</title>
        <authorList>
            <person name="Coughlan A.Y."/>
            <person name="Lombardi L."/>
            <person name="Braun-Galleani S."/>
            <person name="Martos A.R."/>
            <person name="Galeote V."/>
            <person name="Bigey F."/>
            <person name="Dequin S."/>
            <person name="Byrne K.P."/>
            <person name="Wolfe K.H."/>
        </authorList>
    </citation>
    <scope>NUCLEOTIDE SEQUENCE [LARGE SCALE GENOMIC DNA]</scope>
    <source>
        <strain evidence="5 6">CBS764</strain>
    </source>
</reference>
<dbReference type="EC" id="2.3.1.39" evidence="1"/>
<dbReference type="Gene3D" id="3.40.366.10">
    <property type="entry name" value="Malonyl-Coenzyme A Acyl Carrier Protein, domain 2"/>
    <property type="match status" value="2"/>
</dbReference>
<evidence type="ECO:0000313" key="6">
    <source>
        <dbReference type="Proteomes" id="UP000515788"/>
    </source>
</evidence>
<dbReference type="SUPFAM" id="SSF52151">
    <property type="entry name" value="FabD/lysophospholipase-like"/>
    <property type="match status" value="1"/>
</dbReference>
<organism evidence="5 6">
    <name type="scientific">Torulaspora globosa</name>
    <dbReference type="NCBI Taxonomy" id="48254"/>
    <lineage>
        <taxon>Eukaryota</taxon>
        <taxon>Fungi</taxon>
        <taxon>Dikarya</taxon>
        <taxon>Ascomycota</taxon>
        <taxon>Saccharomycotina</taxon>
        <taxon>Saccharomycetes</taxon>
        <taxon>Saccharomycetales</taxon>
        <taxon>Saccharomycetaceae</taxon>
        <taxon>Torulaspora</taxon>
    </lineage>
</organism>
<dbReference type="RefSeq" id="XP_037137604.1">
    <property type="nucleotide sequence ID" value="XM_037281709.1"/>
</dbReference>
<dbReference type="GO" id="GO:0006633">
    <property type="term" value="P:fatty acid biosynthetic process"/>
    <property type="evidence" value="ECO:0007669"/>
    <property type="project" value="TreeGrafter"/>
</dbReference>
<keyword evidence="3" id="KW-0012">Acyltransferase</keyword>
<dbReference type="Proteomes" id="UP000515788">
    <property type="component" value="Chromosome 1"/>
</dbReference>
<dbReference type="GO" id="GO:0004314">
    <property type="term" value="F:[acyl-carrier-protein] S-malonyltransferase activity"/>
    <property type="evidence" value="ECO:0007669"/>
    <property type="project" value="UniProtKB-EC"/>
</dbReference>
<protein>
    <recommendedName>
        <fullName evidence="1">[acyl-carrier-protein] S-malonyltransferase</fullName>
        <ecNumber evidence="1">2.3.1.39</ecNumber>
    </recommendedName>
</protein>
<gene>
    <name evidence="5" type="ORF">HG536_0A07440</name>
</gene>
<dbReference type="OrthoDB" id="541883at2759"/>
<keyword evidence="2" id="KW-0808">Transferase</keyword>
<dbReference type="GeneID" id="59324026"/>
<dbReference type="InterPro" id="IPR050858">
    <property type="entry name" value="Mal-CoA-ACP_Trans/PKS_FabD"/>
</dbReference>
<dbReference type="KEGG" id="tgb:HG536_0A07440"/>
<evidence type="ECO:0000313" key="5">
    <source>
        <dbReference type="EMBL" id="QLL30929.1"/>
    </source>
</evidence>
<dbReference type="PANTHER" id="PTHR42681">
    <property type="entry name" value="MALONYL-COA-ACYL CARRIER PROTEIN TRANSACYLASE, MITOCHONDRIAL"/>
    <property type="match status" value="1"/>
</dbReference>